<name>A0A740Q0H5_SALTM</name>
<comment type="caution">
    <text evidence="1">The sequence shown here is derived from an EMBL/GenBank/DDBJ whole genome shotgun (WGS) entry which is preliminary data.</text>
</comment>
<dbReference type="EMBL" id="DAATVL010000062">
    <property type="protein sequence ID" value="HAF0292540.1"/>
    <property type="molecule type" value="Genomic_DNA"/>
</dbReference>
<organism evidence="1">
    <name type="scientific">Salmonella enterica subsp. enterica serovar Typhimurium var. 5-</name>
    <dbReference type="NCBI Taxonomy" id="1620419"/>
    <lineage>
        <taxon>Bacteria</taxon>
        <taxon>Pseudomonadati</taxon>
        <taxon>Pseudomonadota</taxon>
        <taxon>Gammaproteobacteria</taxon>
        <taxon>Enterobacterales</taxon>
        <taxon>Enterobacteriaceae</taxon>
        <taxon>Salmonella</taxon>
    </lineage>
</organism>
<dbReference type="AlphaFoldDB" id="A0A740Q0H5"/>
<dbReference type="Pfam" id="PF11132">
    <property type="entry name" value="SplA"/>
    <property type="match status" value="1"/>
</dbReference>
<protein>
    <submittedName>
        <fullName evidence="1">Transcriptional regulator</fullName>
    </submittedName>
</protein>
<reference evidence="1" key="1">
    <citation type="journal article" date="2018" name="Genome Biol.">
        <title>SKESA: strategic k-mer extension for scrupulous assemblies.</title>
        <authorList>
            <person name="Souvorov A."/>
            <person name="Agarwala R."/>
            <person name="Lipman D.J."/>
        </authorList>
    </citation>
    <scope>NUCLEOTIDE SEQUENCE</scope>
    <source>
        <strain evidence="1">N26921</strain>
    </source>
</reference>
<gene>
    <name evidence="1" type="ORF">G9C53_004940</name>
</gene>
<proteinExistence type="predicted"/>
<dbReference type="InterPro" id="IPR022608">
    <property type="entry name" value="Tscrpt_reg_SplA"/>
</dbReference>
<reference evidence="1" key="2">
    <citation type="submission" date="2018-07" db="EMBL/GenBank/DDBJ databases">
        <authorList>
            <consortium name="NCBI Pathogen Detection Project"/>
        </authorList>
    </citation>
    <scope>NUCLEOTIDE SEQUENCE</scope>
    <source>
        <strain evidence="1">N26921</strain>
    </source>
</reference>
<accession>A0A740Q0H5</accession>
<evidence type="ECO:0000313" key="1">
    <source>
        <dbReference type="EMBL" id="HAF0292540.1"/>
    </source>
</evidence>
<sequence>MDIIDPKDLKNGDEVYVIYRNPHVPSVSNIKAAEIVQHPKDPNSLALFLNETFHVIEDDDALFASHAAAEQAYYDAMDPYRSAD</sequence>